<reference evidence="7" key="1">
    <citation type="journal article" date="2021" name="PeerJ">
        <title>Extensive microbial diversity within the chicken gut microbiome revealed by metagenomics and culture.</title>
        <authorList>
            <person name="Gilroy R."/>
            <person name="Ravi A."/>
            <person name="Getino M."/>
            <person name="Pursley I."/>
            <person name="Horton D.L."/>
            <person name="Alikhan N.F."/>
            <person name="Baker D."/>
            <person name="Gharbi K."/>
            <person name="Hall N."/>
            <person name="Watson M."/>
            <person name="Adriaenssens E.M."/>
            <person name="Foster-Nyarko E."/>
            <person name="Jarju S."/>
            <person name="Secka A."/>
            <person name="Antonio M."/>
            <person name="Oren A."/>
            <person name="Chaudhuri R.R."/>
            <person name="La Ragione R."/>
            <person name="Hildebrand F."/>
            <person name="Pallen M.J."/>
        </authorList>
    </citation>
    <scope>NUCLEOTIDE SEQUENCE</scope>
    <source>
        <strain evidence="7">USAMLcec2-132</strain>
    </source>
</reference>
<evidence type="ECO:0000259" key="6">
    <source>
        <dbReference type="PROSITE" id="PS50885"/>
    </source>
</evidence>
<proteinExistence type="predicted"/>
<sequence length="579" mass="66406">MNRRKRVFMLHSIQTKILIITLALTTGTTLVSLLISYYTEINTIKNTTESYMTQYIAFADERFNDMLSEVRKTALSVATEQEIVYPGILHGRESASYEEYLRKKRISSFLSGLMSQKEYMDNVMVITKDERIFQANTELVLKRDLEASVMQAALQTERAGIFYDREAQEVFYSCPILQGGDIVAVNLIKLDYDALVAAYEQEPLEGIDIYVFDSEQGLFYTNTELTGSEDELFEKIEKKGKREEYVEWNGRRWYALSWRHGTEKMTTVGLIPTDVLLKDANALRQKLLLVGACAVLLAVAASVYLSGRLCTNLKELAGNMEEIRTGNLMVRSDIHAPDEVGMLSEAFNEMMERIERLLEEVKQKERLKREAEQSVLATQIEPHFLYNSIDSIQHVAHMRGEGEIERVAAALSELLRSVLTDRNEFITLWEEREYIENYIYIERFKYRGDFRLLWEVDEELWTYRLPKLLLQPVVENALIHGISAKENGGVIQVKIYREDAFVIVKVMDNGKGMSEKKVEELLADIGRKDISGFRRVGLANVLNRIRLVYGDEYGGTVYSCQDMFTCVELKLPAAEGEGV</sequence>
<dbReference type="EMBL" id="DWWS01000013">
    <property type="protein sequence ID" value="HJC22534.1"/>
    <property type="molecule type" value="Genomic_DNA"/>
</dbReference>
<keyword evidence="3" id="KW-0808">Transferase</keyword>
<feature type="coiled-coil region" evidence="5">
    <location>
        <begin position="340"/>
        <end position="374"/>
    </location>
</feature>
<keyword evidence="2" id="KW-0597">Phosphoprotein</keyword>
<dbReference type="Pfam" id="PF06580">
    <property type="entry name" value="His_kinase"/>
    <property type="match status" value="1"/>
</dbReference>
<dbReference type="InterPro" id="IPR003660">
    <property type="entry name" value="HAMP_dom"/>
</dbReference>
<evidence type="ECO:0000256" key="4">
    <source>
        <dbReference type="ARBA" id="ARBA00022777"/>
    </source>
</evidence>
<dbReference type="SMART" id="SM00387">
    <property type="entry name" value="HATPase_c"/>
    <property type="match status" value="1"/>
</dbReference>
<dbReference type="InterPro" id="IPR003594">
    <property type="entry name" value="HATPase_dom"/>
</dbReference>
<evidence type="ECO:0000256" key="5">
    <source>
        <dbReference type="SAM" id="Coils"/>
    </source>
</evidence>
<dbReference type="PANTHER" id="PTHR34220">
    <property type="entry name" value="SENSOR HISTIDINE KINASE YPDA"/>
    <property type="match status" value="1"/>
</dbReference>
<name>A0A9D2NF23_9FIRM</name>
<dbReference type="InterPro" id="IPR010559">
    <property type="entry name" value="Sig_transdc_His_kin_internal"/>
</dbReference>
<keyword evidence="5" id="KW-0175">Coiled coil</keyword>
<dbReference type="InterPro" id="IPR036890">
    <property type="entry name" value="HATPase_C_sf"/>
</dbReference>
<dbReference type="AlphaFoldDB" id="A0A9D2NF23"/>
<evidence type="ECO:0000256" key="1">
    <source>
        <dbReference type="ARBA" id="ARBA00004370"/>
    </source>
</evidence>
<reference evidence="7" key="2">
    <citation type="submission" date="2021-04" db="EMBL/GenBank/DDBJ databases">
        <authorList>
            <person name="Gilroy R."/>
        </authorList>
    </citation>
    <scope>NUCLEOTIDE SEQUENCE</scope>
    <source>
        <strain evidence="7">USAMLcec2-132</strain>
    </source>
</reference>
<accession>A0A9D2NF23</accession>
<dbReference type="PROSITE" id="PS50885">
    <property type="entry name" value="HAMP"/>
    <property type="match status" value="1"/>
</dbReference>
<comment type="subcellular location">
    <subcellularLocation>
        <location evidence="1">Membrane</location>
    </subcellularLocation>
</comment>
<dbReference type="SMART" id="SM00304">
    <property type="entry name" value="HAMP"/>
    <property type="match status" value="1"/>
</dbReference>
<dbReference type="CDD" id="cd06225">
    <property type="entry name" value="HAMP"/>
    <property type="match status" value="1"/>
</dbReference>
<dbReference type="Pfam" id="PF02518">
    <property type="entry name" value="HATPase_c"/>
    <property type="match status" value="1"/>
</dbReference>
<dbReference type="Gene3D" id="3.30.565.10">
    <property type="entry name" value="Histidine kinase-like ATPase, C-terminal domain"/>
    <property type="match status" value="1"/>
</dbReference>
<dbReference type="SUPFAM" id="SSF158472">
    <property type="entry name" value="HAMP domain-like"/>
    <property type="match status" value="1"/>
</dbReference>
<dbReference type="GO" id="GO:0000155">
    <property type="term" value="F:phosphorelay sensor kinase activity"/>
    <property type="evidence" value="ECO:0007669"/>
    <property type="project" value="InterPro"/>
</dbReference>
<evidence type="ECO:0000256" key="2">
    <source>
        <dbReference type="ARBA" id="ARBA00022553"/>
    </source>
</evidence>
<evidence type="ECO:0000256" key="3">
    <source>
        <dbReference type="ARBA" id="ARBA00022679"/>
    </source>
</evidence>
<dbReference type="SUPFAM" id="SSF55874">
    <property type="entry name" value="ATPase domain of HSP90 chaperone/DNA topoisomerase II/histidine kinase"/>
    <property type="match status" value="1"/>
</dbReference>
<dbReference type="GO" id="GO:0016020">
    <property type="term" value="C:membrane"/>
    <property type="evidence" value="ECO:0007669"/>
    <property type="project" value="UniProtKB-SubCell"/>
</dbReference>
<dbReference type="Proteomes" id="UP000823891">
    <property type="component" value="Unassembled WGS sequence"/>
</dbReference>
<feature type="domain" description="HAMP" evidence="6">
    <location>
        <begin position="307"/>
        <end position="359"/>
    </location>
</feature>
<dbReference type="Pfam" id="PF00672">
    <property type="entry name" value="HAMP"/>
    <property type="match status" value="1"/>
</dbReference>
<gene>
    <name evidence="7" type="ORF">H9761_02375</name>
</gene>
<evidence type="ECO:0000313" key="7">
    <source>
        <dbReference type="EMBL" id="HJC22534.1"/>
    </source>
</evidence>
<dbReference type="PANTHER" id="PTHR34220:SF7">
    <property type="entry name" value="SENSOR HISTIDINE KINASE YPDA"/>
    <property type="match status" value="1"/>
</dbReference>
<dbReference type="Gene3D" id="6.10.340.10">
    <property type="match status" value="1"/>
</dbReference>
<protein>
    <submittedName>
        <fullName evidence="7">Histidine kinase</fullName>
    </submittedName>
</protein>
<organism evidence="7 8">
    <name type="scientific">Candidatus Eisenbergiella merdavium</name>
    <dbReference type="NCBI Taxonomy" id="2838551"/>
    <lineage>
        <taxon>Bacteria</taxon>
        <taxon>Bacillati</taxon>
        <taxon>Bacillota</taxon>
        <taxon>Clostridia</taxon>
        <taxon>Lachnospirales</taxon>
        <taxon>Lachnospiraceae</taxon>
        <taxon>Eisenbergiella</taxon>
    </lineage>
</organism>
<comment type="caution">
    <text evidence="7">The sequence shown here is derived from an EMBL/GenBank/DDBJ whole genome shotgun (WGS) entry which is preliminary data.</text>
</comment>
<dbReference type="InterPro" id="IPR050640">
    <property type="entry name" value="Bact_2-comp_sensor_kinase"/>
</dbReference>
<evidence type="ECO:0000313" key="8">
    <source>
        <dbReference type="Proteomes" id="UP000823891"/>
    </source>
</evidence>
<keyword evidence="4 7" id="KW-0418">Kinase</keyword>